<keyword evidence="4 6" id="KW-0963">Cytoplasm</keyword>
<evidence type="ECO:0000256" key="5">
    <source>
        <dbReference type="ARBA" id="ARBA00022723"/>
    </source>
</evidence>
<dbReference type="Pfam" id="PF03465">
    <property type="entry name" value="eRF1_3"/>
    <property type="match status" value="1"/>
</dbReference>
<dbReference type="SMART" id="SM01194">
    <property type="entry name" value="eRF1_1"/>
    <property type="match status" value="1"/>
</dbReference>
<accession>A0A4P9Z0N4</accession>
<dbReference type="Pfam" id="PF03464">
    <property type="entry name" value="eRF1_2"/>
    <property type="match status" value="1"/>
</dbReference>
<dbReference type="FunFam" id="2.30.30.870:FF:000001">
    <property type="entry name" value="Protein pelota homolog"/>
    <property type="match status" value="1"/>
</dbReference>
<dbReference type="InterPro" id="IPR005142">
    <property type="entry name" value="eRF1_3"/>
</dbReference>
<evidence type="ECO:0000313" key="9">
    <source>
        <dbReference type="Proteomes" id="UP000278143"/>
    </source>
</evidence>
<feature type="domain" description="eRF1/Pelota-like N-terminal" evidence="7">
    <location>
        <begin position="1"/>
        <end position="130"/>
    </location>
</feature>
<comment type="subcellular location">
    <subcellularLocation>
        <location evidence="2 6">Cytoplasm</location>
    </subcellularLocation>
</comment>
<keyword evidence="9" id="KW-1185">Reference proteome</keyword>
<dbReference type="InterPro" id="IPR042226">
    <property type="entry name" value="eFR1_2_sf"/>
</dbReference>
<evidence type="ECO:0000256" key="3">
    <source>
        <dbReference type="ARBA" id="ARBA00009504"/>
    </source>
</evidence>
<comment type="cofactor">
    <cofactor evidence="1 6">
        <name>a divalent metal cation</name>
        <dbReference type="ChEBI" id="CHEBI:60240"/>
    </cofactor>
</comment>
<protein>
    <recommendedName>
        <fullName evidence="6">Protein DOM34 homolog</fullName>
    </recommendedName>
</protein>
<dbReference type="InterPro" id="IPR004405">
    <property type="entry name" value="TF_pelota"/>
</dbReference>
<dbReference type="Gene3D" id="3.30.1330.30">
    <property type="match status" value="1"/>
</dbReference>
<comment type="function">
    <text evidence="6">Component of the Dom34-Hbs1 complex, a complex that recognizes stalled ribosomes and triggers the No-Go Decay (NGD) pathway (PubMed:20890290). In the Dom34-Hbs1 complex, dom34 recognizes ribosomes stalled at the 3' end of an mRNA and engages stalled ribosomes by destabilizing mRNA in the mRNA channel. Following ribosome-binding, the Dom34-Hbs1 complex promotes the disassembly of stalled ribosomes, followed by degradation of damaged mRNAs as part of the NGD pathway.</text>
</comment>
<organism evidence="8 9">
    <name type="scientific">Syncephalis pseudoplumigaleata</name>
    <dbReference type="NCBI Taxonomy" id="1712513"/>
    <lineage>
        <taxon>Eukaryota</taxon>
        <taxon>Fungi</taxon>
        <taxon>Fungi incertae sedis</taxon>
        <taxon>Zoopagomycota</taxon>
        <taxon>Zoopagomycotina</taxon>
        <taxon>Zoopagomycetes</taxon>
        <taxon>Zoopagales</taxon>
        <taxon>Piptocephalidaceae</taxon>
        <taxon>Syncephalis</taxon>
    </lineage>
</organism>
<dbReference type="GO" id="GO:0032790">
    <property type="term" value="P:ribosome disassembly"/>
    <property type="evidence" value="ECO:0007669"/>
    <property type="project" value="TreeGrafter"/>
</dbReference>
<dbReference type="GO" id="GO:0070651">
    <property type="term" value="P:nonfunctional rRNA decay"/>
    <property type="evidence" value="ECO:0007669"/>
    <property type="project" value="TreeGrafter"/>
</dbReference>
<dbReference type="GO" id="GO:0071025">
    <property type="term" value="P:RNA surveillance"/>
    <property type="evidence" value="ECO:0007669"/>
    <property type="project" value="InterPro"/>
</dbReference>
<dbReference type="Pfam" id="PF26356">
    <property type="entry name" value="Pelota_N"/>
    <property type="match status" value="1"/>
</dbReference>
<evidence type="ECO:0000256" key="4">
    <source>
        <dbReference type="ARBA" id="ARBA00022490"/>
    </source>
</evidence>
<dbReference type="GO" id="GO:0005737">
    <property type="term" value="C:cytoplasm"/>
    <property type="evidence" value="ECO:0007669"/>
    <property type="project" value="UniProtKB-SubCell"/>
</dbReference>
<dbReference type="InterPro" id="IPR029064">
    <property type="entry name" value="Ribosomal_eL30-like_sf"/>
</dbReference>
<dbReference type="OrthoDB" id="10249111at2759"/>
<dbReference type="PANTHER" id="PTHR10853:SF0">
    <property type="entry name" value="PROTEIN PELOTA HOMOLOG"/>
    <property type="match status" value="1"/>
</dbReference>
<keyword evidence="5 6" id="KW-0479">Metal-binding</keyword>
<dbReference type="Gene3D" id="2.30.30.870">
    <property type="entry name" value="Pelota, domain A"/>
    <property type="match status" value="1"/>
</dbReference>
<evidence type="ECO:0000313" key="8">
    <source>
        <dbReference type="EMBL" id="RKP25976.1"/>
    </source>
</evidence>
<dbReference type="SUPFAM" id="SSF159065">
    <property type="entry name" value="Dom34/Pelota N-terminal domain-like"/>
    <property type="match status" value="1"/>
</dbReference>
<evidence type="ECO:0000256" key="6">
    <source>
        <dbReference type="RuleBase" id="RU362019"/>
    </source>
</evidence>
<dbReference type="AlphaFoldDB" id="A0A4P9Z0N4"/>
<dbReference type="EMBL" id="KZ989553">
    <property type="protein sequence ID" value="RKP25976.1"/>
    <property type="molecule type" value="Genomic_DNA"/>
</dbReference>
<evidence type="ECO:0000259" key="7">
    <source>
        <dbReference type="SMART" id="SM01194"/>
    </source>
</evidence>
<dbReference type="InterPro" id="IPR058547">
    <property type="entry name" value="Pelota_N"/>
</dbReference>
<evidence type="ECO:0000256" key="1">
    <source>
        <dbReference type="ARBA" id="ARBA00001968"/>
    </source>
</evidence>
<dbReference type="FunFam" id="3.30.1330.30:FF:000008">
    <property type="entry name" value="Protein pelota homolog"/>
    <property type="match status" value="1"/>
</dbReference>
<sequence length="378" mass="42443">MQLLSKHIEKDRSGRVTLCPEEQEDMWHIYNLLLPGDLVKATTFRRVQNVTETGSTTSQRVRTTLTIKVERTEFDAQECVLSINGPNVTENRYVKLGQYHTLDLELHRNFTITKAEWDSMAFDRIAEACDISNRSDLAAIVLQDGLANICLVTSSMTVVRQRIETTVPRKRKGLATAHEQGLKKFYEQVLQGILHHIQLDRVKAVLLASPGFVKLRDMKDLVKNKAKFVLAHCSSGHKHALEEVLRQPTMQSHLADTKAAAEVKALERFYEALGKDEGRAFYGWEHVHKANERGAIETLLIADNLFRSFNIATRKKYVRLVESVRASGGKTFVLSTQHVTGEQLAQLTGVAAILHYPAPDIEDDDDDNDNMGGEAAAV</sequence>
<dbReference type="GO" id="GO:0070966">
    <property type="term" value="P:nuclear-transcribed mRNA catabolic process, no-go decay"/>
    <property type="evidence" value="ECO:0007669"/>
    <property type="project" value="InterPro"/>
</dbReference>
<dbReference type="GO" id="GO:0046872">
    <property type="term" value="F:metal ion binding"/>
    <property type="evidence" value="ECO:0007669"/>
    <property type="project" value="UniProtKB-KW"/>
</dbReference>
<dbReference type="GO" id="GO:0070481">
    <property type="term" value="P:nuclear-transcribed mRNA catabolic process, non-stop decay"/>
    <property type="evidence" value="ECO:0007669"/>
    <property type="project" value="InterPro"/>
</dbReference>
<dbReference type="NCBIfam" id="TIGR00111">
    <property type="entry name" value="pelota"/>
    <property type="match status" value="1"/>
</dbReference>
<dbReference type="SUPFAM" id="SSF55315">
    <property type="entry name" value="L30e-like"/>
    <property type="match status" value="1"/>
</dbReference>
<dbReference type="InterPro" id="IPR038069">
    <property type="entry name" value="Pelota/DOM34_N"/>
</dbReference>
<dbReference type="InterPro" id="IPR005140">
    <property type="entry name" value="eRF1_Pelota-like_N"/>
</dbReference>
<dbReference type="Gene3D" id="3.30.420.60">
    <property type="entry name" value="eRF1 domain 2"/>
    <property type="match status" value="1"/>
</dbReference>
<gene>
    <name evidence="8" type="ORF">SYNPS1DRAFT_32857</name>
</gene>
<dbReference type="InterPro" id="IPR005141">
    <property type="entry name" value="eRF1_2"/>
</dbReference>
<dbReference type="SUPFAM" id="SSF53137">
    <property type="entry name" value="Translational machinery components"/>
    <property type="match status" value="1"/>
</dbReference>
<name>A0A4P9Z0N4_9FUNG</name>
<dbReference type="Proteomes" id="UP000278143">
    <property type="component" value="Unassembled WGS sequence"/>
</dbReference>
<reference evidence="9" key="1">
    <citation type="journal article" date="2018" name="Nat. Microbiol.">
        <title>Leveraging single-cell genomics to expand the fungal tree of life.</title>
        <authorList>
            <person name="Ahrendt S.R."/>
            <person name="Quandt C.A."/>
            <person name="Ciobanu D."/>
            <person name="Clum A."/>
            <person name="Salamov A."/>
            <person name="Andreopoulos B."/>
            <person name="Cheng J.F."/>
            <person name="Woyke T."/>
            <person name="Pelin A."/>
            <person name="Henrissat B."/>
            <person name="Reynolds N.K."/>
            <person name="Benny G.L."/>
            <person name="Smith M.E."/>
            <person name="James T.Y."/>
            <person name="Grigoriev I.V."/>
        </authorList>
    </citation>
    <scope>NUCLEOTIDE SEQUENCE [LARGE SCALE GENOMIC DNA]</scope>
    <source>
        <strain evidence="9">Benny S71-1</strain>
    </source>
</reference>
<dbReference type="PANTHER" id="PTHR10853">
    <property type="entry name" value="PELOTA"/>
    <property type="match status" value="1"/>
</dbReference>
<comment type="similarity">
    <text evidence="3 6">Belongs to the eukaryotic release factor 1 family. Pelota subfamily.</text>
</comment>
<evidence type="ECO:0000256" key="2">
    <source>
        <dbReference type="ARBA" id="ARBA00004496"/>
    </source>
</evidence>
<proteinExistence type="inferred from homology"/>